<evidence type="ECO:0000256" key="8">
    <source>
        <dbReference type="RuleBase" id="RU363041"/>
    </source>
</evidence>
<dbReference type="Proteomes" id="UP000321261">
    <property type="component" value="Unassembled WGS sequence"/>
</dbReference>
<keyword evidence="10" id="KW-1185">Reference proteome</keyword>
<proteinExistence type="inferred from homology"/>
<dbReference type="PANTHER" id="PTHR30269:SF37">
    <property type="entry name" value="MEMBRANE TRANSPORTER PROTEIN"/>
    <property type="match status" value="1"/>
</dbReference>
<dbReference type="OrthoDB" id="3872971at2"/>
<keyword evidence="4 8" id="KW-1003">Cell membrane</keyword>
<evidence type="ECO:0000313" key="10">
    <source>
        <dbReference type="Proteomes" id="UP000321261"/>
    </source>
</evidence>
<keyword evidence="6 8" id="KW-1133">Transmembrane helix</keyword>
<evidence type="ECO:0000256" key="1">
    <source>
        <dbReference type="ARBA" id="ARBA00004651"/>
    </source>
</evidence>
<evidence type="ECO:0000256" key="2">
    <source>
        <dbReference type="ARBA" id="ARBA00009142"/>
    </source>
</evidence>
<dbReference type="Pfam" id="PF01925">
    <property type="entry name" value="TauE"/>
    <property type="match status" value="1"/>
</dbReference>
<dbReference type="PANTHER" id="PTHR30269">
    <property type="entry name" value="TRANSMEMBRANE PROTEIN YFCA"/>
    <property type="match status" value="1"/>
</dbReference>
<comment type="caution">
    <text evidence="9">The sequence shown here is derived from an EMBL/GenBank/DDBJ whole genome shotgun (WGS) entry which is preliminary data.</text>
</comment>
<gene>
    <name evidence="9" type="ORF">FHX44_111087</name>
</gene>
<organism evidence="9 10">
    <name type="scientific">Pseudonocardia hierapolitana</name>
    <dbReference type="NCBI Taxonomy" id="1128676"/>
    <lineage>
        <taxon>Bacteria</taxon>
        <taxon>Bacillati</taxon>
        <taxon>Actinomycetota</taxon>
        <taxon>Actinomycetes</taxon>
        <taxon>Pseudonocardiales</taxon>
        <taxon>Pseudonocardiaceae</taxon>
        <taxon>Pseudonocardia</taxon>
    </lineage>
</organism>
<feature type="transmembrane region" description="Helical" evidence="8">
    <location>
        <begin position="93"/>
        <end position="112"/>
    </location>
</feature>
<dbReference type="RefSeq" id="WP_147254445.1">
    <property type="nucleotide sequence ID" value="NZ_VIWU01000001.1"/>
</dbReference>
<evidence type="ECO:0000256" key="3">
    <source>
        <dbReference type="ARBA" id="ARBA00022448"/>
    </source>
</evidence>
<name>A0A561SK27_9PSEU</name>
<accession>A0A561SK27</accession>
<dbReference type="AlphaFoldDB" id="A0A561SK27"/>
<keyword evidence="7 8" id="KW-0472">Membrane</keyword>
<evidence type="ECO:0000256" key="6">
    <source>
        <dbReference type="ARBA" id="ARBA00022989"/>
    </source>
</evidence>
<feature type="transmembrane region" description="Helical" evidence="8">
    <location>
        <begin position="41"/>
        <end position="61"/>
    </location>
</feature>
<evidence type="ECO:0000313" key="9">
    <source>
        <dbReference type="EMBL" id="TWF75203.1"/>
    </source>
</evidence>
<dbReference type="InterPro" id="IPR052017">
    <property type="entry name" value="TSUP"/>
</dbReference>
<feature type="transmembrane region" description="Helical" evidence="8">
    <location>
        <begin position="217"/>
        <end position="236"/>
    </location>
</feature>
<dbReference type="InterPro" id="IPR002781">
    <property type="entry name" value="TM_pro_TauE-like"/>
</dbReference>
<protein>
    <recommendedName>
        <fullName evidence="8">Probable membrane transporter protein</fullName>
    </recommendedName>
</protein>
<dbReference type="GO" id="GO:0005886">
    <property type="term" value="C:plasma membrane"/>
    <property type="evidence" value="ECO:0007669"/>
    <property type="project" value="UniProtKB-SubCell"/>
</dbReference>
<comment type="similarity">
    <text evidence="2 8">Belongs to the 4-toluene sulfonate uptake permease (TSUP) (TC 2.A.102) family.</text>
</comment>
<evidence type="ECO:0000256" key="7">
    <source>
        <dbReference type="ARBA" id="ARBA00023136"/>
    </source>
</evidence>
<keyword evidence="3" id="KW-0813">Transport</keyword>
<comment type="subcellular location">
    <subcellularLocation>
        <location evidence="1 8">Cell membrane</location>
        <topology evidence="1 8">Multi-pass membrane protein</topology>
    </subcellularLocation>
</comment>
<evidence type="ECO:0000256" key="5">
    <source>
        <dbReference type="ARBA" id="ARBA00022692"/>
    </source>
</evidence>
<evidence type="ECO:0000256" key="4">
    <source>
        <dbReference type="ARBA" id="ARBA00022475"/>
    </source>
</evidence>
<dbReference type="EMBL" id="VIWU01000001">
    <property type="protein sequence ID" value="TWF75203.1"/>
    <property type="molecule type" value="Genomic_DNA"/>
</dbReference>
<sequence length="238" mass="23548">MELALAVAAVVTGATLQRSTGLGFALVSGPFLVLVLSPYEGVALANLLSLVTACLVLAATWRAVDLRRAAMLSVGVSLAIAPGAALARALPDPALLVVVGGIATGAAVLVAAGGRIPGLARPTGSVAAGFASGFSNVTAGVGGPALAVYGASTRHPRTSFVPTVQVVSIVTNALSLVAKHDAHLPGRLVLSCVAAVLAGTLVGRWTSRLVSERAGRILVLALAVTGGLVSVAKGVLTW</sequence>
<keyword evidence="5 8" id="KW-0812">Transmembrane</keyword>
<feature type="transmembrane region" description="Helical" evidence="8">
    <location>
        <begin position="68"/>
        <end position="87"/>
    </location>
</feature>
<reference evidence="9 10" key="1">
    <citation type="submission" date="2019-06" db="EMBL/GenBank/DDBJ databases">
        <title>Sequencing the genomes of 1000 actinobacteria strains.</title>
        <authorList>
            <person name="Klenk H.-P."/>
        </authorList>
    </citation>
    <scope>NUCLEOTIDE SEQUENCE [LARGE SCALE GENOMIC DNA]</scope>
    <source>
        <strain evidence="9 10">DSM 45671</strain>
    </source>
</reference>